<keyword evidence="1" id="KW-0472">Membrane</keyword>
<name>A0A9K3JGK9_HELAN</name>
<dbReference type="EMBL" id="MNCJ02000318">
    <property type="protein sequence ID" value="KAF5814165.1"/>
    <property type="molecule type" value="Genomic_DNA"/>
</dbReference>
<sequence length="100" mass="11693">MQNYYRAGGVSLEAASLFLQGRGKAVYILTSSDPTLALLLVRFTEYDDDDLDKRTNMNFFILFVKRTNMNTRFVRSFMFVIVRSLIFVYLRSLFKILINT</sequence>
<accession>A0A9K3JGK9</accession>
<proteinExistence type="predicted"/>
<dbReference type="AlphaFoldDB" id="A0A9K3JGK9"/>
<feature type="transmembrane region" description="Helical" evidence="1">
    <location>
        <begin position="73"/>
        <end position="94"/>
    </location>
</feature>
<protein>
    <submittedName>
        <fullName evidence="2">Uncharacterized protein</fullName>
    </submittedName>
</protein>
<keyword evidence="1" id="KW-0812">Transmembrane</keyword>
<keyword evidence="3" id="KW-1185">Reference proteome</keyword>
<dbReference type="Proteomes" id="UP000215914">
    <property type="component" value="Unassembled WGS sequence"/>
</dbReference>
<organism evidence="2 3">
    <name type="scientific">Helianthus annuus</name>
    <name type="common">Common sunflower</name>
    <dbReference type="NCBI Taxonomy" id="4232"/>
    <lineage>
        <taxon>Eukaryota</taxon>
        <taxon>Viridiplantae</taxon>
        <taxon>Streptophyta</taxon>
        <taxon>Embryophyta</taxon>
        <taxon>Tracheophyta</taxon>
        <taxon>Spermatophyta</taxon>
        <taxon>Magnoliopsida</taxon>
        <taxon>eudicotyledons</taxon>
        <taxon>Gunneridae</taxon>
        <taxon>Pentapetalae</taxon>
        <taxon>asterids</taxon>
        <taxon>campanulids</taxon>
        <taxon>Asterales</taxon>
        <taxon>Asteraceae</taxon>
        <taxon>Asteroideae</taxon>
        <taxon>Heliantheae alliance</taxon>
        <taxon>Heliantheae</taxon>
        <taxon>Helianthus</taxon>
    </lineage>
</organism>
<evidence type="ECO:0000256" key="1">
    <source>
        <dbReference type="SAM" id="Phobius"/>
    </source>
</evidence>
<evidence type="ECO:0000313" key="2">
    <source>
        <dbReference type="EMBL" id="KAF5814165.1"/>
    </source>
</evidence>
<gene>
    <name evidence="2" type="ORF">HanXRQr2_Chr03g0107691</name>
</gene>
<reference evidence="2" key="2">
    <citation type="submission" date="2020-06" db="EMBL/GenBank/DDBJ databases">
        <title>Helianthus annuus Genome sequencing and assembly Release 2.</title>
        <authorList>
            <person name="Gouzy J."/>
            <person name="Langlade N."/>
            <person name="Munos S."/>
        </authorList>
    </citation>
    <scope>NUCLEOTIDE SEQUENCE</scope>
    <source>
        <tissue evidence="2">Leaves</tissue>
    </source>
</reference>
<comment type="caution">
    <text evidence="2">The sequence shown here is derived from an EMBL/GenBank/DDBJ whole genome shotgun (WGS) entry which is preliminary data.</text>
</comment>
<reference evidence="2" key="1">
    <citation type="journal article" date="2017" name="Nature">
        <title>The sunflower genome provides insights into oil metabolism, flowering and Asterid evolution.</title>
        <authorList>
            <person name="Badouin H."/>
            <person name="Gouzy J."/>
            <person name="Grassa C.J."/>
            <person name="Murat F."/>
            <person name="Staton S.E."/>
            <person name="Cottret L."/>
            <person name="Lelandais-Briere C."/>
            <person name="Owens G.L."/>
            <person name="Carrere S."/>
            <person name="Mayjonade B."/>
            <person name="Legrand L."/>
            <person name="Gill N."/>
            <person name="Kane N.C."/>
            <person name="Bowers J.E."/>
            <person name="Hubner S."/>
            <person name="Bellec A."/>
            <person name="Berard A."/>
            <person name="Berges H."/>
            <person name="Blanchet N."/>
            <person name="Boniface M.C."/>
            <person name="Brunel D."/>
            <person name="Catrice O."/>
            <person name="Chaidir N."/>
            <person name="Claudel C."/>
            <person name="Donnadieu C."/>
            <person name="Faraut T."/>
            <person name="Fievet G."/>
            <person name="Helmstetter N."/>
            <person name="King M."/>
            <person name="Knapp S.J."/>
            <person name="Lai Z."/>
            <person name="Le Paslier M.C."/>
            <person name="Lippi Y."/>
            <person name="Lorenzon L."/>
            <person name="Mandel J.R."/>
            <person name="Marage G."/>
            <person name="Marchand G."/>
            <person name="Marquand E."/>
            <person name="Bret-Mestries E."/>
            <person name="Morien E."/>
            <person name="Nambeesan S."/>
            <person name="Nguyen T."/>
            <person name="Pegot-Espagnet P."/>
            <person name="Pouilly N."/>
            <person name="Raftis F."/>
            <person name="Sallet E."/>
            <person name="Schiex T."/>
            <person name="Thomas J."/>
            <person name="Vandecasteele C."/>
            <person name="Vares D."/>
            <person name="Vear F."/>
            <person name="Vautrin S."/>
            <person name="Crespi M."/>
            <person name="Mangin B."/>
            <person name="Burke J.M."/>
            <person name="Salse J."/>
            <person name="Munos S."/>
            <person name="Vincourt P."/>
            <person name="Rieseberg L.H."/>
            <person name="Langlade N.B."/>
        </authorList>
    </citation>
    <scope>NUCLEOTIDE SEQUENCE</scope>
    <source>
        <tissue evidence="2">Leaves</tissue>
    </source>
</reference>
<keyword evidence="1" id="KW-1133">Transmembrane helix</keyword>
<dbReference type="Gramene" id="mRNA:HanXRQr2_Chr03g0107691">
    <property type="protein sequence ID" value="CDS:HanXRQr2_Chr03g0107691.1"/>
    <property type="gene ID" value="HanXRQr2_Chr03g0107691"/>
</dbReference>
<evidence type="ECO:0000313" key="3">
    <source>
        <dbReference type="Proteomes" id="UP000215914"/>
    </source>
</evidence>